<evidence type="ECO:0000313" key="1">
    <source>
        <dbReference type="EMBL" id="KAF9645218.1"/>
    </source>
</evidence>
<reference evidence="1" key="2">
    <citation type="journal article" date="2020" name="Nat. Commun.">
        <title>Large-scale genome sequencing of mycorrhizal fungi provides insights into the early evolution of symbiotic traits.</title>
        <authorList>
            <person name="Miyauchi S."/>
            <person name="Kiss E."/>
            <person name="Kuo A."/>
            <person name="Drula E."/>
            <person name="Kohler A."/>
            <person name="Sanchez-Garcia M."/>
            <person name="Morin E."/>
            <person name="Andreopoulos B."/>
            <person name="Barry K.W."/>
            <person name="Bonito G."/>
            <person name="Buee M."/>
            <person name="Carver A."/>
            <person name="Chen C."/>
            <person name="Cichocki N."/>
            <person name="Clum A."/>
            <person name="Culley D."/>
            <person name="Crous P.W."/>
            <person name="Fauchery L."/>
            <person name="Girlanda M."/>
            <person name="Hayes R.D."/>
            <person name="Keri Z."/>
            <person name="LaButti K."/>
            <person name="Lipzen A."/>
            <person name="Lombard V."/>
            <person name="Magnuson J."/>
            <person name="Maillard F."/>
            <person name="Murat C."/>
            <person name="Nolan M."/>
            <person name="Ohm R.A."/>
            <person name="Pangilinan J."/>
            <person name="Pereira M.F."/>
            <person name="Perotto S."/>
            <person name="Peter M."/>
            <person name="Pfister S."/>
            <person name="Riley R."/>
            <person name="Sitrit Y."/>
            <person name="Stielow J.B."/>
            <person name="Szollosi G."/>
            <person name="Zifcakova L."/>
            <person name="Stursova M."/>
            <person name="Spatafora J.W."/>
            <person name="Tedersoo L."/>
            <person name="Vaario L.M."/>
            <person name="Yamada A."/>
            <person name="Yan M."/>
            <person name="Wang P."/>
            <person name="Xu J."/>
            <person name="Bruns T."/>
            <person name="Baldrian P."/>
            <person name="Vilgalys R."/>
            <person name="Dunand C."/>
            <person name="Henrissat B."/>
            <person name="Grigoriev I.V."/>
            <person name="Hibbett D."/>
            <person name="Nagy L.G."/>
            <person name="Martin F.M."/>
        </authorList>
    </citation>
    <scope>NUCLEOTIDE SEQUENCE</scope>
    <source>
        <strain evidence="1">P2</strain>
    </source>
</reference>
<gene>
    <name evidence="1" type="ORF">BDM02DRAFT_3189901</name>
</gene>
<sequence>MAGTPVLNTLTPWRDHNNQDCMAVMQAEDDFSRVQQSLHTRHDGDHQETFDLREYLTSSNDANSAAGIKHKHVGVTWEDLEVSGIGGGENKFHVSTYADAVVELVTFHFVVLRNVFQPILPKRLLQAPPVRTIIYKNSGVLRPGEMVLVLGAPGSGCTSFLKVIANERGAYFNVTGDVRYAGISHSEMLKYYKGEVVYNQEDDTHIPTLTVGQTLDFALSTKAPGSGGRLPGVSKEEFSAEVRDLLLRMLNISHTKSTLVGNEFVRGVSGGERKRVSIAEMMATRARVQSWDNSTRGLDASTASDFVKGLRIMTDDLFDKVMILDHGRQVYFGPPSEARAYFEDLGFKSLPRQSTPDYLVGRTDPYERQFAPGRSSLDVPSTPEALEMAFRALSHHKVLMNDLAAHKKEQKEEKKDQEAFRAAVIADKRKGAAKKSPYTLGFAAQIKVLTVRQFQMKLQDNFQIISSYLLNLWVAFVARIIYYNLPLTGAGGYTRAYLLFVGLLMMIFDSQGEIGLAMVGRNILDKQTSYGMYRRAAYPVANMLTDIPFSASRIFIYNVIIYFMTRLDWSGGAFFQTFGLVFHDFDTAFRISVIFLVHAILYSGFWVPLAAMKRWLFWIYYINPFAYGTWGAPMNNEFMRIALMCDGNYVVPRNLPGSSKYPEFVGPNQACTLYGATPGLDTVDGASYISAGYTLNVHDLWRRNFIVLVRWFLFYRIAQVLLVEYLDGSYGRADIAIFRRESPEAKALNKALEERRDTREKIHDVSIPTEKRSFPDRKTFTWEKVNYVVPVPGGTRRILHDIYGYIKPGTLTALMGASGAGKTTVLDVLAQRKNIDVITGNLFVDGKPLDPSFARNTAYGAFSVPVFLFPEANWDLETAEQMDVREGTAAVREAMRFSAYLRQRYEIPESRKNADVEEIIELLELQPLADALVSSLGVEARKQLTIGVELASKPELLLFLDEPTSGLDDQSAWNIVRFLRKLADHGQAILCTIHQPSSLLFESFDRLLLLHRGSETVYFGDIGADSREYFARRGAVCPDNVNPAEYMLDAIGAGLTPRVGDRDWAELWRDSPEFQETLNEIARIKTEAIKQEKPKNETSSSKFATPFWHQLRVVTKRSFVGLWRSPNYVYSRVFIHAVISLIISLSYLRLGKSVRDLQYRFFAICWVCIIPAIIQVQLVPLWIFNRRTFIRESHSRLYSPEVFATSQLLSEIPNSIVCAIVYWVLMVYPIGFGAGSAGLNGTGFQLLAIIFTECFGVTLAQLVGALTPSIQVGVLFNSAISMPLFVSCGVIIPYPGIQRWLRVWLYELNPWTRITSSMLATELHGLKVTCNPEEFTVFNPPLGETCATWANDFVQHFGGYLDNPTETTLCRYCPIAVGDEYYTPLNMRFGNRWRDVWLIFVFFVFNGALVVLAPRFLRYARR</sequence>
<protein>
    <submittedName>
        <fullName evidence="1">Uncharacterized protein</fullName>
    </submittedName>
</protein>
<reference evidence="1" key="1">
    <citation type="submission" date="2019-10" db="EMBL/GenBank/DDBJ databases">
        <authorList>
            <consortium name="DOE Joint Genome Institute"/>
            <person name="Kuo A."/>
            <person name="Miyauchi S."/>
            <person name="Kiss E."/>
            <person name="Drula E."/>
            <person name="Kohler A."/>
            <person name="Sanchez-Garcia M."/>
            <person name="Andreopoulos B."/>
            <person name="Barry K.W."/>
            <person name="Bonito G."/>
            <person name="Buee M."/>
            <person name="Carver A."/>
            <person name="Chen C."/>
            <person name="Cichocki N."/>
            <person name="Clum A."/>
            <person name="Culley D."/>
            <person name="Crous P.W."/>
            <person name="Fauchery L."/>
            <person name="Girlanda M."/>
            <person name="Hayes R."/>
            <person name="Keri Z."/>
            <person name="Labutti K."/>
            <person name="Lipzen A."/>
            <person name="Lombard V."/>
            <person name="Magnuson J."/>
            <person name="Maillard F."/>
            <person name="Morin E."/>
            <person name="Murat C."/>
            <person name="Nolan M."/>
            <person name="Ohm R."/>
            <person name="Pangilinan J."/>
            <person name="Pereira M."/>
            <person name="Perotto S."/>
            <person name="Peter M."/>
            <person name="Riley R."/>
            <person name="Sitrit Y."/>
            <person name="Stielow B."/>
            <person name="Szollosi G."/>
            <person name="Zifcakova L."/>
            <person name="Stursova M."/>
            <person name="Spatafora J.W."/>
            <person name="Tedersoo L."/>
            <person name="Vaario L.-M."/>
            <person name="Yamada A."/>
            <person name="Yan M."/>
            <person name="Wang P."/>
            <person name="Xu J."/>
            <person name="Bruns T."/>
            <person name="Baldrian P."/>
            <person name="Vilgalys R."/>
            <person name="Henrissat B."/>
            <person name="Grigoriev I.V."/>
            <person name="Hibbett D."/>
            <person name="Nagy L.G."/>
            <person name="Martin F.M."/>
        </authorList>
    </citation>
    <scope>NUCLEOTIDE SEQUENCE</scope>
    <source>
        <strain evidence="1">P2</strain>
    </source>
</reference>
<evidence type="ECO:0000313" key="2">
    <source>
        <dbReference type="Proteomes" id="UP000886501"/>
    </source>
</evidence>
<comment type="caution">
    <text evidence="1">The sequence shown here is derived from an EMBL/GenBank/DDBJ whole genome shotgun (WGS) entry which is preliminary data.</text>
</comment>
<accession>A0ACB6Z7F3</accession>
<name>A0ACB6Z7F3_THEGA</name>
<dbReference type="EMBL" id="MU118099">
    <property type="protein sequence ID" value="KAF9645218.1"/>
    <property type="molecule type" value="Genomic_DNA"/>
</dbReference>
<dbReference type="Proteomes" id="UP000886501">
    <property type="component" value="Unassembled WGS sequence"/>
</dbReference>
<organism evidence="1 2">
    <name type="scientific">Thelephora ganbajun</name>
    <name type="common">Ganba fungus</name>
    <dbReference type="NCBI Taxonomy" id="370292"/>
    <lineage>
        <taxon>Eukaryota</taxon>
        <taxon>Fungi</taxon>
        <taxon>Dikarya</taxon>
        <taxon>Basidiomycota</taxon>
        <taxon>Agaricomycotina</taxon>
        <taxon>Agaricomycetes</taxon>
        <taxon>Thelephorales</taxon>
        <taxon>Thelephoraceae</taxon>
        <taxon>Thelephora</taxon>
    </lineage>
</organism>
<keyword evidence="2" id="KW-1185">Reference proteome</keyword>
<proteinExistence type="predicted"/>